<keyword evidence="1" id="KW-0614">Plasmid</keyword>
<reference evidence="1" key="1">
    <citation type="submission" date="2022-08" db="EMBL/GenBank/DDBJ databases">
        <title>Genomic characterization and comparative genomic analysis of a strain of klebsiella michiganensis carrying blaKPC-2 isolated from the blood of children with very preterm bloodstream infection.</title>
        <authorList>
            <person name="Zhang N."/>
        </authorList>
    </citation>
    <scope>NUCLEOTIDE SEQUENCE</scope>
    <source>
        <strain evidence="1">BSI-KPN166</strain>
        <plasmid evidence="1">p2</plasmid>
    </source>
</reference>
<evidence type="ECO:0000313" key="1">
    <source>
        <dbReference type="EMBL" id="UWZ77648.1"/>
    </source>
</evidence>
<dbReference type="AlphaFoldDB" id="A0AAX3D2U2"/>
<geneLocation type="plasmid" evidence="1 2">
    <name>p2</name>
</geneLocation>
<dbReference type="EMBL" id="CP102105">
    <property type="protein sequence ID" value="UWZ77648.1"/>
    <property type="molecule type" value="Genomic_DNA"/>
</dbReference>
<organism evidence="1 2">
    <name type="scientific">Klebsiella michiganensis</name>
    <dbReference type="NCBI Taxonomy" id="1134687"/>
    <lineage>
        <taxon>Bacteria</taxon>
        <taxon>Pseudomonadati</taxon>
        <taxon>Pseudomonadota</taxon>
        <taxon>Gammaproteobacteria</taxon>
        <taxon>Enterobacterales</taxon>
        <taxon>Enterobacteriaceae</taxon>
        <taxon>Klebsiella/Raoultella group</taxon>
        <taxon>Klebsiella</taxon>
    </lineage>
</organism>
<sequence>MRRNAQKWIPFGFDTDSNKIVDIASVENGLSCNCICLICGTSLIARQGQNKKWHFSHSTEVKGVCSELTLQHIKKYIKVKIQEKKYLALPHLLQGKEKGIVNLKNLAGGGIVCGLNADLIGLCNDTTIGIFVNDTSEDIQPNPDLLAQTGQLALVEIDAVRIESLITPYRENGEGIKMMDAIEKLLFTSDEALLNKSNFC</sequence>
<name>A0AAX3D2U2_9ENTR</name>
<dbReference type="Proteomes" id="UP001060345">
    <property type="component" value="Plasmid p2"/>
</dbReference>
<gene>
    <name evidence="1" type="ORF">NP224_31610</name>
</gene>
<protein>
    <submittedName>
        <fullName evidence="1">Uncharacterized protein</fullName>
    </submittedName>
</protein>
<dbReference type="RefSeq" id="WP_260456459.1">
    <property type="nucleotide sequence ID" value="NZ_CP102105.1"/>
</dbReference>
<proteinExistence type="predicted"/>
<evidence type="ECO:0000313" key="2">
    <source>
        <dbReference type="Proteomes" id="UP001060345"/>
    </source>
</evidence>
<accession>A0AAX3D2U2</accession>